<feature type="non-terminal residue" evidence="2">
    <location>
        <position position="1"/>
    </location>
</feature>
<evidence type="ECO:0000313" key="3">
    <source>
        <dbReference type="Proteomes" id="UP001432322"/>
    </source>
</evidence>
<protein>
    <submittedName>
        <fullName evidence="2">Uncharacterized protein</fullName>
    </submittedName>
</protein>
<comment type="caution">
    <text evidence="2">The sequence shown here is derived from an EMBL/GenBank/DDBJ whole genome shotgun (WGS) entry which is preliminary data.</text>
</comment>
<name>A0AAV5WD64_9BILA</name>
<organism evidence="2 3">
    <name type="scientific">Pristionchus fissidentatus</name>
    <dbReference type="NCBI Taxonomy" id="1538716"/>
    <lineage>
        <taxon>Eukaryota</taxon>
        <taxon>Metazoa</taxon>
        <taxon>Ecdysozoa</taxon>
        <taxon>Nematoda</taxon>
        <taxon>Chromadorea</taxon>
        <taxon>Rhabditida</taxon>
        <taxon>Rhabditina</taxon>
        <taxon>Diplogasteromorpha</taxon>
        <taxon>Diplogasteroidea</taxon>
        <taxon>Neodiplogasteridae</taxon>
        <taxon>Pristionchus</taxon>
    </lineage>
</organism>
<evidence type="ECO:0000313" key="2">
    <source>
        <dbReference type="EMBL" id="GMT28643.1"/>
    </source>
</evidence>
<feature type="non-terminal residue" evidence="2">
    <location>
        <position position="63"/>
    </location>
</feature>
<feature type="region of interest" description="Disordered" evidence="1">
    <location>
        <begin position="1"/>
        <end position="33"/>
    </location>
</feature>
<dbReference type="Proteomes" id="UP001432322">
    <property type="component" value="Unassembled WGS sequence"/>
</dbReference>
<reference evidence="2" key="1">
    <citation type="submission" date="2023-10" db="EMBL/GenBank/DDBJ databases">
        <title>Genome assembly of Pristionchus species.</title>
        <authorList>
            <person name="Yoshida K."/>
            <person name="Sommer R.J."/>
        </authorList>
    </citation>
    <scope>NUCLEOTIDE SEQUENCE</scope>
    <source>
        <strain evidence="2">RS5133</strain>
    </source>
</reference>
<accession>A0AAV5WD64</accession>
<proteinExistence type="predicted"/>
<keyword evidence="3" id="KW-1185">Reference proteome</keyword>
<sequence length="63" mass="7337">LLHSMSDFDWSDGDVDEGGRREEDEEDIEVNSIRIDPSTSSDLSLQQIRWNLLIFVDFCYTIL</sequence>
<dbReference type="EMBL" id="BTSY01000005">
    <property type="protein sequence ID" value="GMT28643.1"/>
    <property type="molecule type" value="Genomic_DNA"/>
</dbReference>
<evidence type="ECO:0000256" key="1">
    <source>
        <dbReference type="SAM" id="MobiDB-lite"/>
    </source>
</evidence>
<dbReference type="AlphaFoldDB" id="A0AAV5WD64"/>
<gene>
    <name evidence="2" type="ORF">PFISCL1PPCAC_19940</name>
</gene>